<dbReference type="AlphaFoldDB" id="A0A8T8X1N2"/>
<accession>A0A8T8X1N2</accession>
<protein>
    <submittedName>
        <fullName evidence="2">Uncharacterized protein</fullName>
    </submittedName>
</protein>
<sequence length="127" mass="13690">MKGMLRPVAYITITETHRFARHSASPRNVVRNVRSLAPSSVRASSVSRSPPSPRSPSSPSASVLVAVSVPRNVPSVPFTSSTCPPTWRLRSPIVTLRTASSFTVFPCPVPVRSSVSSVPTVLERVRL</sequence>
<feature type="compositionally biased region" description="Low complexity" evidence="1">
    <location>
        <begin position="33"/>
        <end position="49"/>
    </location>
</feature>
<dbReference type="GeneID" id="37181546"/>
<keyword evidence="3" id="KW-1185">Reference proteome</keyword>
<organism evidence="2 3">
    <name type="scientific">Aspergillus japonicus CBS 114.51</name>
    <dbReference type="NCBI Taxonomy" id="1448312"/>
    <lineage>
        <taxon>Eukaryota</taxon>
        <taxon>Fungi</taxon>
        <taxon>Dikarya</taxon>
        <taxon>Ascomycota</taxon>
        <taxon>Pezizomycotina</taxon>
        <taxon>Eurotiomycetes</taxon>
        <taxon>Eurotiomycetidae</taxon>
        <taxon>Eurotiales</taxon>
        <taxon>Aspergillaceae</taxon>
        <taxon>Aspergillus</taxon>
        <taxon>Aspergillus subgen. Circumdati</taxon>
    </lineage>
</organism>
<evidence type="ECO:0000256" key="1">
    <source>
        <dbReference type="SAM" id="MobiDB-lite"/>
    </source>
</evidence>
<proteinExistence type="predicted"/>
<reference evidence="2 3" key="1">
    <citation type="submission" date="2018-02" db="EMBL/GenBank/DDBJ databases">
        <title>The genomes of Aspergillus section Nigri reveals drivers in fungal speciation.</title>
        <authorList>
            <consortium name="DOE Joint Genome Institute"/>
            <person name="Vesth T.C."/>
            <person name="Nybo J."/>
            <person name="Theobald S."/>
            <person name="Brandl J."/>
            <person name="Frisvad J.C."/>
            <person name="Nielsen K.F."/>
            <person name="Lyhne E.K."/>
            <person name="Kogle M.E."/>
            <person name="Kuo A."/>
            <person name="Riley R."/>
            <person name="Clum A."/>
            <person name="Nolan M."/>
            <person name="Lipzen A."/>
            <person name="Salamov A."/>
            <person name="Henrissat B."/>
            <person name="Wiebenga A."/>
            <person name="De vries R.P."/>
            <person name="Grigoriev I.V."/>
            <person name="Mortensen U.H."/>
            <person name="Andersen M.R."/>
            <person name="Baker S.E."/>
        </authorList>
    </citation>
    <scope>NUCLEOTIDE SEQUENCE [LARGE SCALE GENOMIC DNA]</scope>
    <source>
        <strain evidence="2 3">CBS 114.51</strain>
    </source>
</reference>
<dbReference type="RefSeq" id="XP_025527436.1">
    <property type="nucleotide sequence ID" value="XM_025677853.1"/>
</dbReference>
<evidence type="ECO:0000313" key="3">
    <source>
        <dbReference type="Proteomes" id="UP000249497"/>
    </source>
</evidence>
<dbReference type="Proteomes" id="UP000249497">
    <property type="component" value="Unassembled WGS sequence"/>
</dbReference>
<gene>
    <name evidence="2" type="ORF">BO86DRAFT_99003</name>
</gene>
<feature type="region of interest" description="Disordered" evidence="1">
    <location>
        <begin position="30"/>
        <end position="61"/>
    </location>
</feature>
<name>A0A8T8X1N2_ASPJA</name>
<evidence type="ECO:0000313" key="2">
    <source>
        <dbReference type="EMBL" id="RAH81542.1"/>
    </source>
</evidence>
<dbReference type="EMBL" id="KZ824795">
    <property type="protein sequence ID" value="RAH81542.1"/>
    <property type="molecule type" value="Genomic_DNA"/>
</dbReference>